<evidence type="ECO:0000256" key="6">
    <source>
        <dbReference type="ARBA" id="ARBA00022777"/>
    </source>
</evidence>
<evidence type="ECO:0000313" key="10">
    <source>
        <dbReference type="EMBL" id="KAL1855266.1"/>
    </source>
</evidence>
<evidence type="ECO:0000313" key="11">
    <source>
        <dbReference type="Proteomes" id="UP001583177"/>
    </source>
</evidence>
<evidence type="ECO:0000256" key="8">
    <source>
        <dbReference type="ARBA" id="ARBA00048090"/>
    </source>
</evidence>
<comment type="pathway">
    <text evidence="1 9">Carbohydrate acid metabolism; D-gluconate degradation.</text>
</comment>
<reference evidence="10 11" key="1">
    <citation type="journal article" date="2024" name="IMA Fungus">
        <title>IMA Genome - F19 : A genome assembly and annotation guide to empower mycologists, including annotated draft genome sequences of Ceratocystis pirilliformis, Diaporthe australafricana, Fusarium ophioides, Paecilomyces lecythidis, and Sporothrix stenoceras.</title>
        <authorList>
            <person name="Aylward J."/>
            <person name="Wilson A.M."/>
            <person name="Visagie C.M."/>
            <person name="Spraker J."/>
            <person name="Barnes I."/>
            <person name="Buitendag C."/>
            <person name="Ceriani C."/>
            <person name="Del Mar Angel L."/>
            <person name="du Plessis D."/>
            <person name="Fuchs T."/>
            <person name="Gasser K."/>
            <person name="Kramer D."/>
            <person name="Li W."/>
            <person name="Munsamy K."/>
            <person name="Piso A."/>
            <person name="Price J.L."/>
            <person name="Sonnekus B."/>
            <person name="Thomas C."/>
            <person name="van der Nest A."/>
            <person name="van Dijk A."/>
            <person name="van Heerden A."/>
            <person name="van Vuuren N."/>
            <person name="Yilmaz N."/>
            <person name="Duong T.A."/>
            <person name="van der Merwe N.A."/>
            <person name="Wingfield M.J."/>
            <person name="Wingfield B.D."/>
        </authorList>
    </citation>
    <scope>NUCLEOTIDE SEQUENCE [LARGE SCALE GENOMIC DNA]</scope>
    <source>
        <strain evidence="10 11">CMW 18300</strain>
    </source>
</reference>
<evidence type="ECO:0000256" key="2">
    <source>
        <dbReference type="ARBA" id="ARBA00008420"/>
    </source>
</evidence>
<dbReference type="PROSITE" id="PS51257">
    <property type="entry name" value="PROKAR_LIPOPROTEIN"/>
    <property type="match status" value="1"/>
</dbReference>
<evidence type="ECO:0000256" key="4">
    <source>
        <dbReference type="ARBA" id="ARBA00022679"/>
    </source>
</evidence>
<comment type="similarity">
    <text evidence="2 9">Belongs to the gluconokinase GntK/GntV family.</text>
</comment>
<proteinExistence type="inferred from homology"/>
<dbReference type="SUPFAM" id="SSF52540">
    <property type="entry name" value="P-loop containing nucleoside triphosphate hydrolases"/>
    <property type="match status" value="1"/>
</dbReference>
<sequence length="189" mass="21484">MGENQKPTVERPRYVFFFTGATACGKSTIAKHVADNLDLTFLEGDDFHPKANVEKMHHGQALTDEDRQGWLEALRDHENMHPPGATSLHLVITCSALKRHYRDILRKGSEQARNLRIRFVFLDAPEEVLTKRAAARKGHFAGSNLVRSQFESLERPEQDEGDVFTVSVDRPIEEVEKDALEHVREILEG</sequence>
<dbReference type="PANTHER" id="PTHR43442">
    <property type="entry name" value="GLUCONOKINASE-RELATED"/>
    <property type="match status" value="1"/>
</dbReference>
<gene>
    <name evidence="10" type="ORF">Daus18300_011172</name>
</gene>
<keyword evidence="4 9" id="KW-0808">Transferase</keyword>
<comment type="catalytic activity">
    <reaction evidence="8 9">
        <text>D-gluconate + ATP = 6-phospho-D-gluconate + ADP + H(+)</text>
        <dbReference type="Rhea" id="RHEA:19433"/>
        <dbReference type="ChEBI" id="CHEBI:15378"/>
        <dbReference type="ChEBI" id="CHEBI:18391"/>
        <dbReference type="ChEBI" id="CHEBI:30616"/>
        <dbReference type="ChEBI" id="CHEBI:58759"/>
        <dbReference type="ChEBI" id="CHEBI:456216"/>
        <dbReference type="EC" id="2.7.1.12"/>
    </reaction>
</comment>
<keyword evidence="7 9" id="KW-0067">ATP-binding</keyword>
<keyword evidence="6 9" id="KW-0418">Kinase</keyword>
<protein>
    <recommendedName>
        <fullName evidence="3 9">Gluconokinase</fullName>
        <ecNumber evidence="3 9">2.7.1.12</ecNumber>
    </recommendedName>
</protein>
<evidence type="ECO:0000256" key="5">
    <source>
        <dbReference type="ARBA" id="ARBA00022741"/>
    </source>
</evidence>
<accession>A0ABR3W837</accession>
<evidence type="ECO:0000256" key="7">
    <source>
        <dbReference type="ARBA" id="ARBA00022840"/>
    </source>
</evidence>
<dbReference type="Pfam" id="PF13671">
    <property type="entry name" value="AAA_33"/>
    <property type="match status" value="1"/>
</dbReference>
<evidence type="ECO:0000256" key="3">
    <source>
        <dbReference type="ARBA" id="ARBA00012054"/>
    </source>
</evidence>
<dbReference type="CDD" id="cd02021">
    <property type="entry name" value="GntK"/>
    <property type="match status" value="1"/>
</dbReference>
<keyword evidence="11" id="KW-1185">Reference proteome</keyword>
<dbReference type="InterPro" id="IPR027417">
    <property type="entry name" value="P-loop_NTPase"/>
</dbReference>
<name>A0ABR3W837_9PEZI</name>
<organism evidence="10 11">
    <name type="scientific">Diaporthe australafricana</name>
    <dbReference type="NCBI Taxonomy" id="127596"/>
    <lineage>
        <taxon>Eukaryota</taxon>
        <taxon>Fungi</taxon>
        <taxon>Dikarya</taxon>
        <taxon>Ascomycota</taxon>
        <taxon>Pezizomycotina</taxon>
        <taxon>Sordariomycetes</taxon>
        <taxon>Sordariomycetidae</taxon>
        <taxon>Diaporthales</taxon>
        <taxon>Diaporthaceae</taxon>
        <taxon>Diaporthe</taxon>
    </lineage>
</organism>
<dbReference type="InterPro" id="IPR006001">
    <property type="entry name" value="Therm_gnt_kin"/>
</dbReference>
<dbReference type="Gene3D" id="3.40.50.300">
    <property type="entry name" value="P-loop containing nucleotide triphosphate hydrolases"/>
    <property type="match status" value="1"/>
</dbReference>
<comment type="caution">
    <text evidence="10">The sequence shown here is derived from an EMBL/GenBank/DDBJ whole genome shotgun (WGS) entry which is preliminary data.</text>
</comment>
<dbReference type="Proteomes" id="UP001583177">
    <property type="component" value="Unassembled WGS sequence"/>
</dbReference>
<dbReference type="NCBIfam" id="TIGR01313">
    <property type="entry name" value="therm_gnt_kin"/>
    <property type="match status" value="1"/>
</dbReference>
<dbReference type="EMBL" id="JAWRVE010000132">
    <property type="protein sequence ID" value="KAL1855266.1"/>
    <property type="molecule type" value="Genomic_DNA"/>
</dbReference>
<evidence type="ECO:0000256" key="9">
    <source>
        <dbReference type="RuleBase" id="RU363066"/>
    </source>
</evidence>
<keyword evidence="5 9" id="KW-0547">Nucleotide-binding</keyword>
<dbReference type="EC" id="2.7.1.12" evidence="3 9"/>
<evidence type="ECO:0000256" key="1">
    <source>
        <dbReference type="ARBA" id="ARBA00004875"/>
    </source>
</evidence>
<dbReference type="PANTHER" id="PTHR43442:SF3">
    <property type="entry name" value="GLUCONOKINASE-RELATED"/>
    <property type="match status" value="1"/>
</dbReference>